<evidence type="ECO:0000256" key="3">
    <source>
        <dbReference type="ARBA" id="ARBA00022976"/>
    </source>
</evidence>
<name>A0ABN7AGQ5_9HEMI</name>
<feature type="chain" id="PRO_5046020001" description="Neurogenic mastermind-like N-terminal domain-containing protein" evidence="9">
    <location>
        <begin position="17"/>
        <end position="970"/>
    </location>
</feature>
<feature type="compositionally biased region" description="Basic and acidic residues" evidence="8">
    <location>
        <begin position="193"/>
        <end position="203"/>
    </location>
</feature>
<feature type="region of interest" description="Disordered" evidence="8">
    <location>
        <begin position="434"/>
        <end position="497"/>
    </location>
</feature>
<feature type="region of interest" description="Disordered" evidence="8">
    <location>
        <begin position="110"/>
        <end position="134"/>
    </location>
</feature>
<reference evidence="11 12" key="1">
    <citation type="submission" date="2023-09" db="EMBL/GenBank/DDBJ databases">
        <title>Nesidiocoris tenuis whole genome shotgun sequence.</title>
        <authorList>
            <person name="Shibata T."/>
            <person name="Shimoda M."/>
            <person name="Kobayashi T."/>
            <person name="Uehara T."/>
        </authorList>
    </citation>
    <scope>NUCLEOTIDE SEQUENCE [LARGE SCALE GENOMIC DNA]</scope>
    <source>
        <strain evidence="11 12">Japan</strain>
    </source>
</reference>
<dbReference type="InterPro" id="IPR046369">
    <property type="entry name" value="MAML1-3"/>
</dbReference>
<feature type="region of interest" description="Disordered" evidence="8">
    <location>
        <begin position="838"/>
        <end position="924"/>
    </location>
</feature>
<organism evidence="11 12">
    <name type="scientific">Nesidiocoris tenuis</name>
    <dbReference type="NCBI Taxonomy" id="355587"/>
    <lineage>
        <taxon>Eukaryota</taxon>
        <taxon>Metazoa</taxon>
        <taxon>Ecdysozoa</taxon>
        <taxon>Arthropoda</taxon>
        <taxon>Hexapoda</taxon>
        <taxon>Insecta</taxon>
        <taxon>Pterygota</taxon>
        <taxon>Neoptera</taxon>
        <taxon>Paraneoptera</taxon>
        <taxon>Hemiptera</taxon>
        <taxon>Heteroptera</taxon>
        <taxon>Panheteroptera</taxon>
        <taxon>Cimicomorpha</taxon>
        <taxon>Miridae</taxon>
        <taxon>Dicyphina</taxon>
        <taxon>Nesidiocoris</taxon>
    </lineage>
</organism>
<comment type="similarity">
    <text evidence="2">Belongs to the mastermind family.</text>
</comment>
<dbReference type="Pfam" id="PF09596">
    <property type="entry name" value="MamL-1"/>
    <property type="match status" value="1"/>
</dbReference>
<feature type="compositionally biased region" description="Low complexity" evidence="8">
    <location>
        <begin position="849"/>
        <end position="874"/>
    </location>
</feature>
<feature type="compositionally biased region" description="Pro residues" evidence="8">
    <location>
        <begin position="574"/>
        <end position="585"/>
    </location>
</feature>
<keyword evidence="4" id="KW-0805">Transcription regulation</keyword>
<keyword evidence="9" id="KW-0732">Signal</keyword>
<evidence type="ECO:0000256" key="9">
    <source>
        <dbReference type="SAM" id="SignalP"/>
    </source>
</evidence>
<protein>
    <recommendedName>
        <fullName evidence="10">Neurogenic mastermind-like N-terminal domain-containing protein</fullName>
    </recommendedName>
</protein>
<feature type="signal peptide" evidence="9">
    <location>
        <begin position="1"/>
        <end position="16"/>
    </location>
</feature>
<evidence type="ECO:0000256" key="4">
    <source>
        <dbReference type="ARBA" id="ARBA00023015"/>
    </source>
</evidence>
<feature type="domain" description="Neurogenic mastermind-like N-terminal" evidence="10">
    <location>
        <begin position="137"/>
        <end position="196"/>
    </location>
</feature>
<dbReference type="Gene3D" id="6.10.250.970">
    <property type="match status" value="1"/>
</dbReference>
<dbReference type="Proteomes" id="UP001307889">
    <property type="component" value="Chromosome 2"/>
</dbReference>
<dbReference type="InterPro" id="IPR019082">
    <property type="entry name" value="Mastermind-like_N"/>
</dbReference>
<dbReference type="SMART" id="SM01275">
    <property type="entry name" value="MamL-1"/>
    <property type="match status" value="1"/>
</dbReference>
<feature type="region of interest" description="Disordered" evidence="8">
    <location>
        <begin position="661"/>
        <end position="680"/>
    </location>
</feature>
<feature type="region of interest" description="Disordered" evidence="8">
    <location>
        <begin position="762"/>
        <end position="792"/>
    </location>
</feature>
<dbReference type="PANTHER" id="PTHR15692:SF20">
    <property type="entry name" value="NEUROGENIC MASTERMIND-LIKE N-TERMINAL DOMAIN-CONTAINING PROTEIN"/>
    <property type="match status" value="1"/>
</dbReference>
<feature type="compositionally biased region" description="Polar residues" evidence="8">
    <location>
        <begin position="537"/>
        <end position="561"/>
    </location>
</feature>
<keyword evidence="3" id="KW-0914">Notch signaling pathway</keyword>
<dbReference type="PANTHER" id="PTHR15692">
    <property type="entry name" value="MASTERMIND-LIKE"/>
    <property type="match status" value="1"/>
</dbReference>
<feature type="region of interest" description="Disordered" evidence="8">
    <location>
        <begin position="537"/>
        <end position="604"/>
    </location>
</feature>
<evidence type="ECO:0000256" key="6">
    <source>
        <dbReference type="ARBA" id="ARBA00023163"/>
    </source>
</evidence>
<evidence type="ECO:0000256" key="5">
    <source>
        <dbReference type="ARBA" id="ARBA00023159"/>
    </source>
</evidence>
<keyword evidence="6" id="KW-0804">Transcription</keyword>
<sequence>MLFCSVLQTGLLLALTDLLTPACKMATWTARSVCWLLLVLTAANSIVGQALNGYINPMWIDRRQADGRNFGGFRNDYYLSSSDLDYRSEIPRSTTMLVYLDDQGSDIGGGAAASAADGSGGGGGQAAVSPAGEVLPPKKQAVVERLRRRIESYRRHQNDCIPRFDHTFNGVVEQNLQDTLLLKQRFLENKAKRGIKKSEKKPPENNVLPKFSAKRSASEDGEINGENVGDAPPSKNQQTGQKSNEGLTKFSVEIVQQLEFTTSTTNSHISTNVTVKALNTLNTSTVKSDVPQSPNPPTPRSADIVECKREPENVDFVDLEQCAAAVEKDAAGGSSFPGFSDFICDETSDSIITSETFNDLISEISDFHPEFMKDFDFDGGDSKPQCTDELPKPEVMTKAQPSNVRSLPPSCPPSKLHFNPNVEFKAELSPAAQTLKQMAEQHQHKTQMGMGYNPPRPSPKPYEFQFGSSNDYSPSANSPSTQPNYKTSLASPPCTMSFNSDNIKKEVFSTQNSPLGFSPKREIPSPQHVRMNTSYKPQFQFTSPSPGGNNPSAFPPSRSQPTQPPCGNNSKKSPQPPKQQPPRPPSSGGGNQFSSTNIQASQVQQAQLQGQVQVSMAQTLNGEMKGGNMSLAAQQAVFMSGNQSGFATATQSQTINFTQQSLRQRAPTKPTHTAGLRPSHPQVMDVMGGHLGGQHMGSRPGMPPLLRFQPRMVPVQPMPPSGPMMRASQGQFLGSQNLNNVHPRHHPYNSGKPRHVMAGHNAENPNWRPMMPQQQQQQQPRPQFIQAQAVSFSSAENQLSAGQLQHSNMPMHQQTLGLQQVNPTMSLRVQMSQNMNTGSIFTTSNTRPQPSQMQQQQQQQQHQQQQQQQQLRQQNRLLGPPTSSSQFAPSGSTNSYATPSQFIDQSTGSPQHQQQAHQVQQATFQQTSLPSDFNLDFLEQFPASDNSNFTEQEFLNSFEPSSSFNFQDIL</sequence>
<feature type="compositionally biased region" description="Polar residues" evidence="8">
    <location>
        <begin position="466"/>
        <end position="497"/>
    </location>
</feature>
<keyword evidence="12" id="KW-1185">Reference proteome</keyword>
<evidence type="ECO:0000313" key="11">
    <source>
        <dbReference type="EMBL" id="BES91445.1"/>
    </source>
</evidence>
<evidence type="ECO:0000256" key="2">
    <source>
        <dbReference type="ARBA" id="ARBA00008081"/>
    </source>
</evidence>
<feature type="compositionally biased region" description="Low complexity" evidence="8">
    <location>
        <begin position="911"/>
        <end position="924"/>
    </location>
</feature>
<keyword evidence="5" id="KW-0010">Activator</keyword>
<feature type="compositionally biased region" description="Low complexity" evidence="8">
    <location>
        <begin position="768"/>
        <end position="783"/>
    </location>
</feature>
<evidence type="ECO:0000259" key="10">
    <source>
        <dbReference type="SMART" id="SM01275"/>
    </source>
</evidence>
<feature type="compositionally biased region" description="Polar residues" evidence="8">
    <location>
        <begin position="881"/>
        <end position="910"/>
    </location>
</feature>
<evidence type="ECO:0000256" key="7">
    <source>
        <dbReference type="ARBA" id="ARBA00023242"/>
    </source>
</evidence>
<dbReference type="Pfam" id="PF20802">
    <property type="entry name" value="MAML1_3_TAD1"/>
    <property type="match status" value="1"/>
</dbReference>
<comment type="subcellular location">
    <subcellularLocation>
        <location evidence="1">Nucleus speckle</location>
    </subcellularLocation>
</comment>
<feature type="region of interest" description="Disordered" evidence="8">
    <location>
        <begin position="193"/>
        <end position="245"/>
    </location>
</feature>
<keyword evidence="7" id="KW-0539">Nucleus</keyword>
<feature type="compositionally biased region" description="Polar residues" evidence="8">
    <location>
        <begin position="234"/>
        <end position="245"/>
    </location>
</feature>
<evidence type="ECO:0000256" key="8">
    <source>
        <dbReference type="SAM" id="MobiDB-lite"/>
    </source>
</evidence>
<accession>A0ABN7AGQ5</accession>
<feature type="compositionally biased region" description="Polar residues" evidence="8">
    <location>
        <begin position="838"/>
        <end position="848"/>
    </location>
</feature>
<evidence type="ECO:0000256" key="1">
    <source>
        <dbReference type="ARBA" id="ARBA00004324"/>
    </source>
</evidence>
<dbReference type="InterPro" id="IPR046370">
    <property type="entry name" value="MAML_N_sf"/>
</dbReference>
<gene>
    <name evidence="11" type="ORF">NTJ_04253</name>
</gene>
<proteinExistence type="inferred from homology"/>
<dbReference type="EMBL" id="AP028910">
    <property type="protein sequence ID" value="BES91445.1"/>
    <property type="molecule type" value="Genomic_DNA"/>
</dbReference>
<evidence type="ECO:0000313" key="12">
    <source>
        <dbReference type="Proteomes" id="UP001307889"/>
    </source>
</evidence>